<dbReference type="PRINTS" id="PR00413">
    <property type="entry name" value="HADHALOGNASE"/>
</dbReference>
<comment type="caution">
    <text evidence="5">The sequence shown here is derived from an EMBL/GenBank/DDBJ whole genome shotgun (WGS) entry which is preliminary data.</text>
</comment>
<name>A0A840R0X9_9GAMM</name>
<dbReference type="SFLD" id="SFLDG01129">
    <property type="entry name" value="C1.5:_HAD__Beta-PGM__Phosphata"/>
    <property type="match status" value="1"/>
</dbReference>
<dbReference type="Gene3D" id="1.10.150.240">
    <property type="entry name" value="Putative phosphatase, domain 2"/>
    <property type="match status" value="1"/>
</dbReference>
<proteinExistence type="inferred from homology"/>
<dbReference type="InterPro" id="IPR006439">
    <property type="entry name" value="HAD-SF_hydro_IA"/>
</dbReference>
<keyword evidence="3" id="KW-0479">Metal-binding</keyword>
<evidence type="ECO:0000256" key="3">
    <source>
        <dbReference type="ARBA" id="ARBA00022723"/>
    </source>
</evidence>
<comment type="cofactor">
    <cofactor evidence="1">
        <name>Mg(2+)</name>
        <dbReference type="ChEBI" id="CHEBI:18420"/>
    </cofactor>
</comment>
<evidence type="ECO:0000313" key="5">
    <source>
        <dbReference type="EMBL" id="MBB5186288.1"/>
    </source>
</evidence>
<reference evidence="5 6" key="1">
    <citation type="submission" date="2020-08" db="EMBL/GenBank/DDBJ databases">
        <title>Genomic Encyclopedia of Type Strains, Phase IV (KMG-IV): sequencing the most valuable type-strain genomes for metagenomic binning, comparative biology and taxonomic classification.</title>
        <authorList>
            <person name="Goeker M."/>
        </authorList>
    </citation>
    <scope>NUCLEOTIDE SEQUENCE [LARGE SCALE GENOMIC DNA]</scope>
    <source>
        <strain evidence="5 6">DSM 25701</strain>
    </source>
</reference>
<dbReference type="PANTHER" id="PTHR46193:SF10">
    <property type="entry name" value="6-PHOSPHOGLUCONATE PHOSPHATASE"/>
    <property type="match status" value="1"/>
</dbReference>
<dbReference type="Pfam" id="PF00702">
    <property type="entry name" value="Hydrolase"/>
    <property type="match status" value="1"/>
</dbReference>
<keyword evidence="6" id="KW-1185">Reference proteome</keyword>
<keyword evidence="4" id="KW-0460">Magnesium</keyword>
<dbReference type="SFLD" id="SFLDS00003">
    <property type="entry name" value="Haloacid_Dehalogenase"/>
    <property type="match status" value="1"/>
</dbReference>
<dbReference type="PANTHER" id="PTHR46193">
    <property type="entry name" value="6-PHOSPHOGLUCONATE PHOSPHATASE"/>
    <property type="match status" value="1"/>
</dbReference>
<evidence type="ECO:0000256" key="2">
    <source>
        <dbReference type="ARBA" id="ARBA00006171"/>
    </source>
</evidence>
<dbReference type="InterPro" id="IPR051600">
    <property type="entry name" value="Beta-PGM-like"/>
</dbReference>
<gene>
    <name evidence="5" type="ORF">HNQ57_000547</name>
</gene>
<dbReference type="EMBL" id="JACHHW010000001">
    <property type="protein sequence ID" value="MBB5186288.1"/>
    <property type="molecule type" value="Genomic_DNA"/>
</dbReference>
<dbReference type="InterPro" id="IPR023214">
    <property type="entry name" value="HAD_sf"/>
</dbReference>
<dbReference type="GO" id="GO:0016787">
    <property type="term" value="F:hydrolase activity"/>
    <property type="evidence" value="ECO:0007669"/>
    <property type="project" value="UniProtKB-KW"/>
</dbReference>
<dbReference type="GO" id="GO:0046872">
    <property type="term" value="F:metal ion binding"/>
    <property type="evidence" value="ECO:0007669"/>
    <property type="project" value="UniProtKB-KW"/>
</dbReference>
<dbReference type="AlphaFoldDB" id="A0A840R0X9"/>
<organism evidence="5 6">
    <name type="scientific">Zhongshania antarctica</name>
    <dbReference type="NCBI Taxonomy" id="641702"/>
    <lineage>
        <taxon>Bacteria</taxon>
        <taxon>Pseudomonadati</taxon>
        <taxon>Pseudomonadota</taxon>
        <taxon>Gammaproteobacteria</taxon>
        <taxon>Cellvibrionales</taxon>
        <taxon>Spongiibacteraceae</taxon>
        <taxon>Zhongshania</taxon>
    </lineage>
</organism>
<dbReference type="InterPro" id="IPR036412">
    <property type="entry name" value="HAD-like_sf"/>
</dbReference>
<dbReference type="SUPFAM" id="SSF56784">
    <property type="entry name" value="HAD-like"/>
    <property type="match status" value="1"/>
</dbReference>
<evidence type="ECO:0000313" key="6">
    <source>
        <dbReference type="Proteomes" id="UP000536640"/>
    </source>
</evidence>
<dbReference type="CDD" id="cd07526">
    <property type="entry name" value="HAD_BPGM_like"/>
    <property type="match status" value="1"/>
</dbReference>
<evidence type="ECO:0000256" key="1">
    <source>
        <dbReference type="ARBA" id="ARBA00001946"/>
    </source>
</evidence>
<dbReference type="Proteomes" id="UP000536640">
    <property type="component" value="Unassembled WGS sequence"/>
</dbReference>
<dbReference type="RefSeq" id="WP_184461074.1">
    <property type="nucleotide sequence ID" value="NZ_JACHHW010000001.1"/>
</dbReference>
<keyword evidence="5" id="KW-0378">Hydrolase</keyword>
<protein>
    <submittedName>
        <fullName evidence="5">HAD superfamily hydrolase (TIGR01509 family)</fullName>
    </submittedName>
</protein>
<sequence>MNKNIKLIIFDCDGVLIDSEIISATVLIEKLRELGVDIDIQYVQRHFLGYSFTSVREKVLGNLGVDLPKEFEAEYRAVLLERFRRELQATHGVKALLSALKLEFCLATSSGHERTREALRISGLAEFFTANVFTADEVKQGKPAPDLFLYAAKKMGVPPSECLVIEDSLAGVTAAVSAGMQVIHYTGGLHISGSISPVLEIFPQQPVLKHWKDLVELLSANGWSTQII</sequence>
<dbReference type="NCBIfam" id="TIGR01509">
    <property type="entry name" value="HAD-SF-IA-v3"/>
    <property type="match status" value="1"/>
</dbReference>
<dbReference type="InterPro" id="IPR023198">
    <property type="entry name" value="PGP-like_dom2"/>
</dbReference>
<evidence type="ECO:0000256" key="4">
    <source>
        <dbReference type="ARBA" id="ARBA00022842"/>
    </source>
</evidence>
<dbReference type="SFLD" id="SFLDG01135">
    <property type="entry name" value="C1.5.6:_HAD__Beta-PGM__Phospha"/>
    <property type="match status" value="1"/>
</dbReference>
<comment type="similarity">
    <text evidence="2">Belongs to the HAD-like hydrolase superfamily. CbbY/CbbZ/Gph/YieH family.</text>
</comment>
<dbReference type="Gene3D" id="3.40.50.1000">
    <property type="entry name" value="HAD superfamily/HAD-like"/>
    <property type="match status" value="1"/>
</dbReference>
<accession>A0A840R0X9</accession>